<sequence length="77" mass="8518">MVRTGVLSDASKTISDAKKQSKCQVVLRPPSKGNVNLLQPTQQNVYVSDFDEIEDNRGGKIASRLTHPFVIDISYLV</sequence>
<dbReference type="GeneID" id="73341524"/>
<dbReference type="AlphaFoldDB" id="A0A9Q8SR47"/>
<dbReference type="InterPro" id="IPR035987">
    <property type="entry name" value="Ribosomal_uS8_sf"/>
</dbReference>
<dbReference type="Gene3D" id="3.30.1370.30">
    <property type="match status" value="1"/>
</dbReference>
<reference evidence="1" key="1">
    <citation type="journal article" date="2021" name="Mol. Plant Microbe Interact.">
        <title>Complete Genome Sequence of the Plant-Pathogenic Fungus Colletotrichum lupini.</title>
        <authorList>
            <person name="Baroncelli R."/>
            <person name="Pensec F."/>
            <person name="Da Lio D."/>
            <person name="Boufleur T."/>
            <person name="Vicente I."/>
            <person name="Sarrocco S."/>
            <person name="Picot A."/>
            <person name="Baraldi E."/>
            <person name="Sukno S."/>
            <person name="Thon M."/>
            <person name="Le Floch G."/>
        </authorList>
    </citation>
    <scope>NUCLEOTIDE SEQUENCE</scope>
    <source>
        <strain evidence="1">IMI 504893</strain>
    </source>
</reference>
<dbReference type="KEGG" id="clup:CLUP02_07520"/>
<dbReference type="EMBL" id="CP019476">
    <property type="protein sequence ID" value="UQC82034.1"/>
    <property type="molecule type" value="Genomic_DNA"/>
</dbReference>
<evidence type="ECO:0000313" key="2">
    <source>
        <dbReference type="Proteomes" id="UP000830671"/>
    </source>
</evidence>
<dbReference type="GO" id="GO:0005840">
    <property type="term" value="C:ribosome"/>
    <property type="evidence" value="ECO:0007669"/>
    <property type="project" value="UniProtKB-KW"/>
</dbReference>
<dbReference type="Proteomes" id="UP000830671">
    <property type="component" value="Chromosome 4"/>
</dbReference>
<keyword evidence="1" id="KW-0687">Ribonucleoprotein</keyword>
<dbReference type="GO" id="GO:0006412">
    <property type="term" value="P:translation"/>
    <property type="evidence" value="ECO:0007669"/>
    <property type="project" value="InterPro"/>
</dbReference>
<dbReference type="RefSeq" id="XP_049143657.1">
    <property type="nucleotide sequence ID" value="XM_049286514.1"/>
</dbReference>
<dbReference type="GO" id="GO:0003735">
    <property type="term" value="F:structural constituent of ribosome"/>
    <property type="evidence" value="ECO:0007669"/>
    <property type="project" value="InterPro"/>
</dbReference>
<keyword evidence="1" id="KW-0689">Ribosomal protein</keyword>
<gene>
    <name evidence="1" type="ORF">CLUP02_07520</name>
</gene>
<name>A0A9Q8SR47_9PEZI</name>
<accession>A0A9Q8SR47</accession>
<protein>
    <submittedName>
        <fullName evidence="1">40S ribosomal protein S22</fullName>
    </submittedName>
</protein>
<dbReference type="SUPFAM" id="SSF56047">
    <property type="entry name" value="Ribosomal protein S8"/>
    <property type="match status" value="1"/>
</dbReference>
<evidence type="ECO:0000313" key="1">
    <source>
        <dbReference type="EMBL" id="UQC82034.1"/>
    </source>
</evidence>
<proteinExistence type="predicted"/>
<organism evidence="1 2">
    <name type="scientific">Colletotrichum lupini</name>
    <dbReference type="NCBI Taxonomy" id="145971"/>
    <lineage>
        <taxon>Eukaryota</taxon>
        <taxon>Fungi</taxon>
        <taxon>Dikarya</taxon>
        <taxon>Ascomycota</taxon>
        <taxon>Pezizomycotina</taxon>
        <taxon>Sordariomycetes</taxon>
        <taxon>Hypocreomycetidae</taxon>
        <taxon>Glomerellales</taxon>
        <taxon>Glomerellaceae</taxon>
        <taxon>Colletotrichum</taxon>
        <taxon>Colletotrichum acutatum species complex</taxon>
    </lineage>
</organism>
<keyword evidence="2" id="KW-1185">Reference proteome</keyword>